<dbReference type="AlphaFoldDB" id="A8MLS5"/>
<dbReference type="InterPro" id="IPR011009">
    <property type="entry name" value="Kinase-like_dom_sf"/>
</dbReference>
<keyword evidence="1" id="KW-0812">Transmembrane</keyword>
<keyword evidence="3" id="KW-0808">Transferase</keyword>
<dbReference type="SUPFAM" id="SSF56112">
    <property type="entry name" value="Protein kinase-like (PK-like)"/>
    <property type="match status" value="1"/>
</dbReference>
<dbReference type="HOGENOM" id="CLU_074074_0_0_9"/>
<keyword evidence="1" id="KW-1133">Transmembrane helix</keyword>
<gene>
    <name evidence="3" type="ordered locus">Clos_0430</name>
</gene>
<dbReference type="PROSITE" id="PS50011">
    <property type="entry name" value="PROTEIN_KINASE_DOM"/>
    <property type="match status" value="1"/>
</dbReference>
<evidence type="ECO:0000313" key="4">
    <source>
        <dbReference type="Proteomes" id="UP000000269"/>
    </source>
</evidence>
<name>A8MLS5_ALKOO</name>
<proteinExistence type="predicted"/>
<keyword evidence="3" id="KW-0723">Serine/threonine-protein kinase</keyword>
<dbReference type="eggNOG" id="COG0515">
    <property type="taxonomic scope" value="Bacteria"/>
</dbReference>
<dbReference type="Proteomes" id="UP000000269">
    <property type="component" value="Chromosome"/>
</dbReference>
<evidence type="ECO:0000259" key="2">
    <source>
        <dbReference type="PROSITE" id="PS50011"/>
    </source>
</evidence>
<dbReference type="Gene3D" id="1.10.510.10">
    <property type="entry name" value="Transferase(Phosphotransferase) domain 1"/>
    <property type="match status" value="1"/>
</dbReference>
<feature type="transmembrane region" description="Helical" evidence="1">
    <location>
        <begin position="280"/>
        <end position="299"/>
    </location>
</feature>
<dbReference type="GO" id="GO:0004674">
    <property type="term" value="F:protein serine/threonine kinase activity"/>
    <property type="evidence" value="ECO:0007669"/>
    <property type="project" value="UniProtKB-KW"/>
</dbReference>
<feature type="domain" description="Protein kinase" evidence="2">
    <location>
        <begin position="21"/>
        <end position="284"/>
    </location>
</feature>
<dbReference type="GO" id="GO:0005524">
    <property type="term" value="F:ATP binding"/>
    <property type="evidence" value="ECO:0007669"/>
    <property type="project" value="InterPro"/>
</dbReference>
<keyword evidence="3" id="KW-0418">Kinase</keyword>
<accession>A8MLS5</accession>
<dbReference type="PANTHER" id="PTHR44167">
    <property type="entry name" value="OVARIAN-SPECIFIC SERINE/THREONINE-PROTEIN KINASE LOK-RELATED"/>
    <property type="match status" value="1"/>
</dbReference>
<dbReference type="Pfam" id="PF00069">
    <property type="entry name" value="Pkinase"/>
    <property type="match status" value="1"/>
</dbReference>
<keyword evidence="1" id="KW-0472">Membrane</keyword>
<dbReference type="KEGG" id="aoe:Clos_0430"/>
<dbReference type="EMBL" id="CP000853">
    <property type="protein sequence ID" value="ABW17992.1"/>
    <property type="molecule type" value="Genomic_DNA"/>
</dbReference>
<dbReference type="SMART" id="SM00220">
    <property type="entry name" value="S_TKc"/>
    <property type="match status" value="1"/>
</dbReference>
<evidence type="ECO:0000256" key="1">
    <source>
        <dbReference type="SAM" id="Phobius"/>
    </source>
</evidence>
<dbReference type="PANTHER" id="PTHR44167:SF24">
    <property type="entry name" value="SERINE_THREONINE-PROTEIN KINASE CHK2"/>
    <property type="match status" value="1"/>
</dbReference>
<keyword evidence="4" id="KW-1185">Reference proteome</keyword>
<protein>
    <submittedName>
        <fullName evidence="3">Serine/threonine protein kinase</fullName>
    </submittedName>
</protein>
<dbReference type="InterPro" id="IPR000719">
    <property type="entry name" value="Prot_kinase_dom"/>
</dbReference>
<reference evidence="4" key="1">
    <citation type="submission" date="2007-10" db="EMBL/GenBank/DDBJ databases">
        <title>Complete genome of Alkaliphilus oremlandii OhILAs.</title>
        <authorList>
            <person name="Copeland A."/>
            <person name="Lucas S."/>
            <person name="Lapidus A."/>
            <person name="Barry K."/>
            <person name="Detter J.C."/>
            <person name="Glavina del Rio T."/>
            <person name="Hammon N."/>
            <person name="Israni S."/>
            <person name="Dalin E."/>
            <person name="Tice H."/>
            <person name="Pitluck S."/>
            <person name="Chain P."/>
            <person name="Malfatti S."/>
            <person name="Shin M."/>
            <person name="Vergez L."/>
            <person name="Schmutz J."/>
            <person name="Larimer F."/>
            <person name="Land M."/>
            <person name="Hauser L."/>
            <person name="Kyrpides N."/>
            <person name="Mikhailova N."/>
            <person name="Stolz J.F."/>
            <person name="Dawson A."/>
            <person name="Fisher E."/>
            <person name="Crable B."/>
            <person name="Perera E."/>
            <person name="Lisak J."/>
            <person name="Ranganathan M."/>
            <person name="Basu P."/>
            <person name="Richardson P."/>
        </authorList>
    </citation>
    <scope>NUCLEOTIDE SEQUENCE [LARGE SCALE GENOMIC DNA]</scope>
    <source>
        <strain evidence="4">OhILAs</strain>
    </source>
</reference>
<evidence type="ECO:0000313" key="3">
    <source>
        <dbReference type="EMBL" id="ABW17992.1"/>
    </source>
</evidence>
<dbReference type="GO" id="GO:0005737">
    <property type="term" value="C:cytoplasm"/>
    <property type="evidence" value="ECO:0007669"/>
    <property type="project" value="TreeGrafter"/>
</dbReference>
<dbReference type="STRING" id="350688.Clos_0430"/>
<organism evidence="3 4">
    <name type="scientific">Alkaliphilus oremlandii (strain OhILAs)</name>
    <name type="common">Clostridium oremlandii (strain OhILAs)</name>
    <dbReference type="NCBI Taxonomy" id="350688"/>
    <lineage>
        <taxon>Bacteria</taxon>
        <taxon>Bacillati</taxon>
        <taxon>Bacillota</taxon>
        <taxon>Clostridia</taxon>
        <taxon>Peptostreptococcales</taxon>
        <taxon>Natronincolaceae</taxon>
        <taxon>Alkaliphilus</taxon>
    </lineage>
</organism>
<sequence>MFLPLLMPNTTIVGKWNKKTYRVMEKLGEGGIGAVYRVVDVLDGRNYALKLSEDNLSLNREYELLKKFEAIDTIVRVYEIDDMHVGDKIYYFLLMEYIPGITLNEYRKNRSISVAESIGIVIILLKVMGEIHRRGYILGDTKLDNIMVNGEGKVTKIIDLGGVVKINAGIKEFTPAYDRASWQCGHRVAEESYDIFSAAMILTQLLLAKFTFNPKVKSIHRVKEELMNKKINGELKESLIPILNGEKKGVKDFANTLLTIYNKERALEVMRKNKSRDKKINVYFFCSLSFFIYTVILILRK</sequence>